<dbReference type="PROSITE" id="PS01125">
    <property type="entry name" value="ROK"/>
    <property type="match status" value="1"/>
</dbReference>
<dbReference type="SUPFAM" id="SSF53067">
    <property type="entry name" value="Actin-like ATPase domain"/>
    <property type="match status" value="1"/>
</dbReference>
<dbReference type="EMBL" id="JACHEU010000001">
    <property type="protein sequence ID" value="MBB6011759.1"/>
    <property type="molecule type" value="Genomic_DNA"/>
</dbReference>
<dbReference type="InterPro" id="IPR043129">
    <property type="entry name" value="ATPase_NBD"/>
</dbReference>
<dbReference type="RefSeq" id="WP_183827088.1">
    <property type="nucleotide sequence ID" value="NZ_JACHEU010000001.1"/>
</dbReference>
<protein>
    <submittedName>
        <fullName evidence="2">Putative NBD/HSP70 family sugar kinase</fullName>
    </submittedName>
</protein>
<keyword evidence="2" id="KW-0418">Kinase</keyword>
<dbReference type="Proteomes" id="UP000533306">
    <property type="component" value="Unassembled WGS sequence"/>
</dbReference>
<evidence type="ECO:0000313" key="2">
    <source>
        <dbReference type="EMBL" id="MBB6011759.1"/>
    </source>
</evidence>
<dbReference type="PANTHER" id="PTHR18964">
    <property type="entry name" value="ROK (REPRESSOR, ORF, KINASE) FAMILY"/>
    <property type="match status" value="1"/>
</dbReference>
<evidence type="ECO:0000313" key="3">
    <source>
        <dbReference type="Proteomes" id="UP000533306"/>
    </source>
</evidence>
<comment type="similarity">
    <text evidence="1">Belongs to the ROK (NagC/XylR) family.</text>
</comment>
<keyword evidence="3" id="KW-1185">Reference proteome</keyword>
<sequence length="308" mass="31435">MYGGIDLGGTKIEACLHDGGFNALERRRIPTPSGYGALIDALGDQVEWLRNAAGDSGLRIGVGIPGLVDHTSGLAYTANLAAMNRPLAQDLFRRVGTLLPVENDCKCFALSEANGGAGEGAATVFGLIIGTGVGGGICVDGRLSRGWTGLPGEVGHIGIPAWLLDDLKLEQLACGCGRKGCYETYLSGPGIARISAAFNAAPATGETVAAGLAAGDAGAERTIAAWSRLAGELIHTLQLTLDPERVVLGGGVTLIPGIADRILQAFASAKLAPTRTPSIALARFGDSSGVRGAAMLARPDHQPSRASS</sequence>
<evidence type="ECO:0000256" key="1">
    <source>
        <dbReference type="ARBA" id="ARBA00006479"/>
    </source>
</evidence>
<dbReference type="Gene3D" id="3.30.420.40">
    <property type="match status" value="2"/>
</dbReference>
<dbReference type="InterPro" id="IPR049874">
    <property type="entry name" value="ROK_cs"/>
</dbReference>
<gene>
    <name evidence="2" type="ORF">HNR59_001104</name>
</gene>
<organism evidence="2 3">
    <name type="scientific">Aquamicrobium lusatiense</name>
    <dbReference type="NCBI Taxonomy" id="89772"/>
    <lineage>
        <taxon>Bacteria</taxon>
        <taxon>Pseudomonadati</taxon>
        <taxon>Pseudomonadota</taxon>
        <taxon>Alphaproteobacteria</taxon>
        <taxon>Hyphomicrobiales</taxon>
        <taxon>Phyllobacteriaceae</taxon>
        <taxon>Aquamicrobium</taxon>
    </lineage>
</organism>
<reference evidence="2 3" key="1">
    <citation type="submission" date="2020-08" db="EMBL/GenBank/DDBJ databases">
        <title>Genomic Encyclopedia of Type Strains, Phase IV (KMG-IV): sequencing the most valuable type-strain genomes for metagenomic binning, comparative biology and taxonomic classification.</title>
        <authorList>
            <person name="Goeker M."/>
        </authorList>
    </citation>
    <scope>NUCLEOTIDE SEQUENCE [LARGE SCALE GENOMIC DNA]</scope>
    <source>
        <strain evidence="2 3">DSM 11099</strain>
    </source>
</reference>
<accession>A0A7W9S1T3</accession>
<keyword evidence="2" id="KW-0808">Transferase</keyword>
<dbReference type="AlphaFoldDB" id="A0A7W9S1T3"/>
<dbReference type="GO" id="GO:0016301">
    <property type="term" value="F:kinase activity"/>
    <property type="evidence" value="ECO:0007669"/>
    <property type="project" value="UniProtKB-KW"/>
</dbReference>
<dbReference type="InterPro" id="IPR000600">
    <property type="entry name" value="ROK"/>
</dbReference>
<comment type="caution">
    <text evidence="2">The sequence shown here is derived from an EMBL/GenBank/DDBJ whole genome shotgun (WGS) entry which is preliminary data.</text>
</comment>
<name>A0A7W9S1T3_9HYPH</name>
<proteinExistence type="inferred from homology"/>
<dbReference type="Pfam" id="PF00480">
    <property type="entry name" value="ROK"/>
    <property type="match status" value="1"/>
</dbReference>
<dbReference type="PANTHER" id="PTHR18964:SF149">
    <property type="entry name" value="BIFUNCTIONAL UDP-N-ACETYLGLUCOSAMINE 2-EPIMERASE_N-ACETYLMANNOSAMINE KINASE"/>
    <property type="match status" value="1"/>
</dbReference>